<dbReference type="Gene3D" id="3.40.250.10">
    <property type="entry name" value="Rhodanese-like domain"/>
    <property type="match status" value="1"/>
</dbReference>
<name>A0A1F6GAS9_9PROT</name>
<gene>
    <name evidence="2" type="ORF">A2527_08555</name>
</gene>
<dbReference type="EMBL" id="MFNE01000026">
    <property type="protein sequence ID" value="OGG95213.1"/>
    <property type="molecule type" value="Genomic_DNA"/>
</dbReference>
<dbReference type="PANTHER" id="PTHR43031">
    <property type="entry name" value="FAD-DEPENDENT OXIDOREDUCTASE"/>
    <property type="match status" value="1"/>
</dbReference>
<evidence type="ECO:0000313" key="3">
    <source>
        <dbReference type="Proteomes" id="UP000178449"/>
    </source>
</evidence>
<organism evidence="2 3">
    <name type="scientific">Candidatus Lambdaproteobacteria bacterium RIFOXYD2_FULL_50_16</name>
    <dbReference type="NCBI Taxonomy" id="1817772"/>
    <lineage>
        <taxon>Bacteria</taxon>
        <taxon>Pseudomonadati</taxon>
        <taxon>Pseudomonadota</taxon>
        <taxon>Candidatus Lambdaproteobacteria</taxon>
    </lineage>
</organism>
<dbReference type="CDD" id="cd00158">
    <property type="entry name" value="RHOD"/>
    <property type="match status" value="1"/>
</dbReference>
<protein>
    <recommendedName>
        <fullName evidence="1">Rhodanese domain-containing protein</fullName>
    </recommendedName>
</protein>
<dbReference type="AlphaFoldDB" id="A0A1F6GAS9"/>
<reference evidence="2 3" key="1">
    <citation type="journal article" date="2016" name="Nat. Commun.">
        <title>Thousands of microbial genomes shed light on interconnected biogeochemical processes in an aquifer system.</title>
        <authorList>
            <person name="Anantharaman K."/>
            <person name="Brown C.T."/>
            <person name="Hug L.A."/>
            <person name="Sharon I."/>
            <person name="Castelle C.J."/>
            <person name="Probst A.J."/>
            <person name="Thomas B.C."/>
            <person name="Singh A."/>
            <person name="Wilkins M.J."/>
            <person name="Karaoz U."/>
            <person name="Brodie E.L."/>
            <person name="Williams K.H."/>
            <person name="Hubbard S.S."/>
            <person name="Banfield J.F."/>
        </authorList>
    </citation>
    <scope>NUCLEOTIDE SEQUENCE [LARGE SCALE GENOMIC DNA]</scope>
</reference>
<dbReference type="InterPro" id="IPR036873">
    <property type="entry name" value="Rhodanese-like_dom_sf"/>
</dbReference>
<dbReference type="InterPro" id="IPR050229">
    <property type="entry name" value="GlpE_sulfurtransferase"/>
</dbReference>
<proteinExistence type="predicted"/>
<dbReference type="InterPro" id="IPR001763">
    <property type="entry name" value="Rhodanese-like_dom"/>
</dbReference>
<dbReference type="PANTHER" id="PTHR43031:SF1">
    <property type="entry name" value="PYRIDINE NUCLEOTIDE-DISULPHIDE OXIDOREDUCTASE"/>
    <property type="match status" value="1"/>
</dbReference>
<sequence length="125" mass="14069">METKMFGFMRGFAANIEEVSVEEAHQRWSTKKNQVLILDVRTPSEYEQAHVEGSLLVPVQELGQKMAQLMPHKEKEILVICRSGNRSYTAASMLKEKGFEKAFNVQGGVTAWYQAGLPLNLGKIL</sequence>
<feature type="domain" description="Rhodanese" evidence="1">
    <location>
        <begin position="31"/>
        <end position="121"/>
    </location>
</feature>
<comment type="caution">
    <text evidence="2">The sequence shown here is derived from an EMBL/GenBank/DDBJ whole genome shotgun (WGS) entry which is preliminary data.</text>
</comment>
<dbReference type="SUPFAM" id="SSF52821">
    <property type="entry name" value="Rhodanese/Cell cycle control phosphatase"/>
    <property type="match status" value="1"/>
</dbReference>
<evidence type="ECO:0000259" key="1">
    <source>
        <dbReference type="PROSITE" id="PS50206"/>
    </source>
</evidence>
<dbReference type="SMART" id="SM00450">
    <property type="entry name" value="RHOD"/>
    <property type="match status" value="1"/>
</dbReference>
<dbReference type="PROSITE" id="PS50206">
    <property type="entry name" value="RHODANESE_3"/>
    <property type="match status" value="1"/>
</dbReference>
<accession>A0A1F6GAS9</accession>
<dbReference type="Pfam" id="PF00581">
    <property type="entry name" value="Rhodanese"/>
    <property type="match status" value="1"/>
</dbReference>
<dbReference type="Proteomes" id="UP000178449">
    <property type="component" value="Unassembled WGS sequence"/>
</dbReference>
<evidence type="ECO:0000313" key="2">
    <source>
        <dbReference type="EMBL" id="OGG95213.1"/>
    </source>
</evidence>
<dbReference type="STRING" id="1817772.A2527_08555"/>